<keyword evidence="4" id="KW-1185">Reference proteome</keyword>
<dbReference type="GO" id="GO:0003677">
    <property type="term" value="F:DNA binding"/>
    <property type="evidence" value="ECO:0007669"/>
    <property type="project" value="InterPro"/>
</dbReference>
<dbReference type="CDD" id="cd00093">
    <property type="entry name" value="HTH_XRE"/>
    <property type="match status" value="1"/>
</dbReference>
<evidence type="ECO:0000313" key="3">
    <source>
        <dbReference type="EMBL" id="MBB4951220.1"/>
    </source>
</evidence>
<dbReference type="SUPFAM" id="SSF47413">
    <property type="entry name" value="lambda repressor-like DNA-binding domains"/>
    <property type="match status" value="1"/>
</dbReference>
<dbReference type="RefSeq" id="WP_184923030.1">
    <property type="nucleotide sequence ID" value="NZ_JACHJR010000001.1"/>
</dbReference>
<dbReference type="Gene3D" id="1.10.260.40">
    <property type="entry name" value="lambda repressor-like DNA-binding domains"/>
    <property type="match status" value="1"/>
</dbReference>
<feature type="domain" description="HTH cro/C1-type" evidence="2">
    <location>
        <begin position="32"/>
        <end position="72"/>
    </location>
</feature>
<dbReference type="Proteomes" id="UP000573327">
    <property type="component" value="Unassembled WGS sequence"/>
</dbReference>
<evidence type="ECO:0000259" key="2">
    <source>
        <dbReference type="PROSITE" id="PS50943"/>
    </source>
</evidence>
<sequence length="378" mass="40838">MAPHGGDRALEKLTGSSPRAGQGFATVSGHLFKEIRERTGTSQERLAQALGVDKSTLQGWESGRRSLNSSRAGSLRALKRNLLRLGGDPTLLVLLDQALDADSIINFAVDDPTIERAADHPLASWVLTRDTTHMLAWALTGIAPASLPAVEKPARRGPTPASPQLPPDVLRTFFGQMRRAAELAQWSGDDGALLRRQALYLCSYDTSSDTAAWLAEIRRRPARAQPKGWSPDWADDRSVATSLTRHGDHDALAAFMATGMGDEVGEAANLNYWAYWLGIDSLPKADDQFMVAAPAESWDALALLRGLADRLKPGIAAIDLNIHSVWALLALRKGLLAPAPDLGRTLQARVAVLLDADGISTQAREELISLHYGLKLTT</sequence>
<dbReference type="EMBL" id="JACHJR010000001">
    <property type="protein sequence ID" value="MBB4951220.1"/>
    <property type="molecule type" value="Genomic_DNA"/>
</dbReference>
<dbReference type="InterPro" id="IPR010982">
    <property type="entry name" value="Lambda_DNA-bd_dom_sf"/>
</dbReference>
<feature type="region of interest" description="Disordered" evidence="1">
    <location>
        <begin position="1"/>
        <end position="22"/>
    </location>
</feature>
<dbReference type="InterPro" id="IPR001387">
    <property type="entry name" value="Cro/C1-type_HTH"/>
</dbReference>
<feature type="compositionally biased region" description="Basic and acidic residues" evidence="1">
    <location>
        <begin position="1"/>
        <end position="11"/>
    </location>
</feature>
<protein>
    <submittedName>
        <fullName evidence="3">Transcriptional regulator with XRE-family HTH domain</fullName>
    </submittedName>
</protein>
<gene>
    <name evidence="3" type="ORF">F4556_006755</name>
</gene>
<accession>A0A7W7SIQ8</accession>
<evidence type="ECO:0000256" key="1">
    <source>
        <dbReference type="SAM" id="MobiDB-lite"/>
    </source>
</evidence>
<name>A0A7W7SIQ8_9ACTN</name>
<organism evidence="3 4">
    <name type="scientific">Kitasatospora gansuensis</name>
    <dbReference type="NCBI Taxonomy" id="258050"/>
    <lineage>
        <taxon>Bacteria</taxon>
        <taxon>Bacillati</taxon>
        <taxon>Actinomycetota</taxon>
        <taxon>Actinomycetes</taxon>
        <taxon>Kitasatosporales</taxon>
        <taxon>Streptomycetaceae</taxon>
        <taxon>Kitasatospora</taxon>
    </lineage>
</organism>
<reference evidence="3 4" key="1">
    <citation type="submission" date="2020-08" db="EMBL/GenBank/DDBJ databases">
        <title>Sequencing the genomes of 1000 actinobacteria strains.</title>
        <authorList>
            <person name="Klenk H.-P."/>
        </authorList>
    </citation>
    <scope>NUCLEOTIDE SEQUENCE [LARGE SCALE GENOMIC DNA]</scope>
    <source>
        <strain evidence="3 4">DSM 44786</strain>
    </source>
</reference>
<proteinExistence type="predicted"/>
<dbReference type="Pfam" id="PF01381">
    <property type="entry name" value="HTH_3"/>
    <property type="match status" value="1"/>
</dbReference>
<dbReference type="PROSITE" id="PS50943">
    <property type="entry name" value="HTH_CROC1"/>
    <property type="match status" value="1"/>
</dbReference>
<evidence type="ECO:0000313" key="4">
    <source>
        <dbReference type="Proteomes" id="UP000573327"/>
    </source>
</evidence>
<dbReference type="AlphaFoldDB" id="A0A7W7SIQ8"/>
<dbReference type="SMART" id="SM00530">
    <property type="entry name" value="HTH_XRE"/>
    <property type="match status" value="1"/>
</dbReference>
<comment type="caution">
    <text evidence="3">The sequence shown here is derived from an EMBL/GenBank/DDBJ whole genome shotgun (WGS) entry which is preliminary data.</text>
</comment>